<dbReference type="InterPro" id="IPR011990">
    <property type="entry name" value="TPR-like_helical_dom_sf"/>
</dbReference>
<accession>A0A538TSM5</accession>
<protein>
    <submittedName>
        <fullName evidence="4">Uncharacterized protein</fullName>
    </submittedName>
</protein>
<evidence type="ECO:0000313" key="5">
    <source>
        <dbReference type="Proteomes" id="UP000317691"/>
    </source>
</evidence>
<evidence type="ECO:0000313" key="4">
    <source>
        <dbReference type="EMBL" id="TMQ66626.1"/>
    </source>
</evidence>
<feature type="transmembrane region" description="Helical" evidence="2">
    <location>
        <begin position="559"/>
        <end position="579"/>
    </location>
</feature>
<proteinExistence type="predicted"/>
<gene>
    <name evidence="4" type="ORF">E6K79_01515</name>
</gene>
<feature type="transmembrane region" description="Helical" evidence="2">
    <location>
        <begin position="456"/>
        <end position="475"/>
    </location>
</feature>
<comment type="caution">
    <text evidence="4">The sequence shown here is derived from an EMBL/GenBank/DDBJ whole genome shotgun (WGS) entry which is preliminary data.</text>
</comment>
<dbReference type="AlphaFoldDB" id="A0A538TSM5"/>
<keyword evidence="2" id="KW-1133">Transmembrane helix</keyword>
<organism evidence="4 5">
    <name type="scientific">Eiseniibacteriota bacterium</name>
    <dbReference type="NCBI Taxonomy" id="2212470"/>
    <lineage>
        <taxon>Bacteria</taxon>
        <taxon>Candidatus Eiseniibacteriota</taxon>
    </lineage>
</organism>
<sequence length="650" mass="70092">MTRRTTGHRASHAHRRHFRVPAVAFTLLASALSLASPRAAIAKGEAFAPAGAEAITSALNQKYDSGVTRALAAAQACYREALAQDATGKPAEAIRLLEAASAFDPDFPDAHFTLARVLAFRNPGRAVGELSEAFRILGRSYPWQRHLLANVLTGLIAVWMVSLLLAVIGIAFRHFPHLVHVVRELLGAPQSHIGQASAAVVTLSPAVWGLGAIPTATLFSGLTSFRFGKREVGLVVLFLVSALVLAGGIGAIAPWAGAPTLEEPGLLVDRAMNSGYDPDLAAALMSWEARDATEALFPFALGSMARRSGDLDMAERQLTLAAVLRPKTAWILTNLGNVYFAREDFGRARQTYEAAAAATPGAVEPHFNLAQVYTKQLMFTEASREQSRASTISFDRVADFSRWTAPQLNRSVMDADPPAEALWGLSRRFASHRIPSVREGNALIRWVTRLAPPAPFALVFIPAMFLIFAGIGQFLGRGLPTMHCSNCQTVICRRCVKRMQQRAFCENCFKSVKELKSTEFTRLLLTRQGRGAARRRTAGQAILTLLVPGAAQMLRGATLSGFFALLVMSSAALLVVWNGALVPSLDVLPSPTSGLAKRIPLILLFLLTYAISVARYFSTTTTHVEDLTAPVDEATGAGARPARARTGRRP</sequence>
<keyword evidence="1" id="KW-0802">TPR repeat</keyword>
<feature type="chain" id="PRO_5021987177" evidence="3">
    <location>
        <begin position="36"/>
        <end position="650"/>
    </location>
</feature>
<name>A0A538TSM5_UNCEI</name>
<evidence type="ECO:0000256" key="1">
    <source>
        <dbReference type="PROSITE-ProRule" id="PRU00339"/>
    </source>
</evidence>
<feature type="transmembrane region" description="Helical" evidence="2">
    <location>
        <begin position="599"/>
        <end position="617"/>
    </location>
</feature>
<dbReference type="EMBL" id="VBOZ01000008">
    <property type="protein sequence ID" value="TMQ66626.1"/>
    <property type="molecule type" value="Genomic_DNA"/>
</dbReference>
<dbReference type="InterPro" id="IPR019734">
    <property type="entry name" value="TPR_rpt"/>
</dbReference>
<reference evidence="4 5" key="1">
    <citation type="journal article" date="2019" name="Nat. Microbiol.">
        <title>Mediterranean grassland soil C-N compound turnover is dependent on rainfall and depth, and is mediated by genomically divergent microorganisms.</title>
        <authorList>
            <person name="Diamond S."/>
            <person name="Andeer P.F."/>
            <person name="Li Z."/>
            <person name="Crits-Christoph A."/>
            <person name="Burstein D."/>
            <person name="Anantharaman K."/>
            <person name="Lane K.R."/>
            <person name="Thomas B.C."/>
            <person name="Pan C."/>
            <person name="Northen T.R."/>
            <person name="Banfield J.F."/>
        </authorList>
    </citation>
    <scope>NUCLEOTIDE SEQUENCE [LARGE SCALE GENOMIC DNA]</scope>
    <source>
        <strain evidence="4">WS_9</strain>
    </source>
</reference>
<dbReference type="Proteomes" id="UP000317691">
    <property type="component" value="Unassembled WGS sequence"/>
</dbReference>
<dbReference type="SUPFAM" id="SSF48452">
    <property type="entry name" value="TPR-like"/>
    <property type="match status" value="1"/>
</dbReference>
<feature type="transmembrane region" description="Helical" evidence="2">
    <location>
        <begin position="147"/>
        <end position="172"/>
    </location>
</feature>
<feature type="signal peptide" evidence="3">
    <location>
        <begin position="1"/>
        <end position="35"/>
    </location>
</feature>
<dbReference type="SMART" id="SM00028">
    <property type="entry name" value="TPR"/>
    <property type="match status" value="2"/>
</dbReference>
<keyword evidence="2" id="KW-0472">Membrane</keyword>
<evidence type="ECO:0000256" key="3">
    <source>
        <dbReference type="SAM" id="SignalP"/>
    </source>
</evidence>
<dbReference type="Gene3D" id="1.25.40.10">
    <property type="entry name" value="Tetratricopeptide repeat domain"/>
    <property type="match status" value="2"/>
</dbReference>
<evidence type="ECO:0000256" key="2">
    <source>
        <dbReference type="SAM" id="Phobius"/>
    </source>
</evidence>
<dbReference type="PROSITE" id="PS50005">
    <property type="entry name" value="TPR"/>
    <property type="match status" value="1"/>
</dbReference>
<keyword evidence="2" id="KW-0812">Transmembrane</keyword>
<feature type="transmembrane region" description="Helical" evidence="2">
    <location>
        <begin position="232"/>
        <end position="256"/>
    </location>
</feature>
<keyword evidence="3" id="KW-0732">Signal</keyword>
<feature type="repeat" description="TPR" evidence="1">
    <location>
        <begin position="329"/>
        <end position="362"/>
    </location>
</feature>